<feature type="region of interest" description="Disordered" evidence="1">
    <location>
        <begin position="335"/>
        <end position="358"/>
    </location>
</feature>
<evidence type="ECO:0000256" key="2">
    <source>
        <dbReference type="SAM" id="SignalP"/>
    </source>
</evidence>
<comment type="caution">
    <text evidence="3">The sequence shown here is derived from an EMBL/GenBank/DDBJ whole genome shotgun (WGS) entry which is preliminary data.</text>
</comment>
<dbReference type="AlphaFoldDB" id="A0A8H7ZXL9"/>
<feature type="compositionally biased region" description="Low complexity" evidence="1">
    <location>
        <begin position="685"/>
        <end position="706"/>
    </location>
</feature>
<accession>A0A8H7ZXL9</accession>
<feature type="compositionally biased region" description="Polar residues" evidence="1">
    <location>
        <begin position="335"/>
        <end position="350"/>
    </location>
</feature>
<sequence length="866" mass="90871">MQTPHNFLLFLLSAGADVRLPQLAKNAVAGPVACTYDRVPLHQTHVGAAIRRCTFPKRSWHKNQAKTHTARTVNAPPSFPSRRRRRPPLPFPARAELVFARRPALARTRRTLPRPQLSPLFLVGPVAVPRPASRLLRGRAGGGRRAPVFAVRPAGHPARRLQRLPTPPRSNNADAPVGAVASILREGGVDGRQACRELEAAASVNASRPALRNDAVRACFPRKSPGPFPADPCGGGSGQGPDAPGSSMHWRSLPAHASGVGDGGRGRTLSGSAHRPLPRAIRIPSRQVPYVDGAADRPPPPAARAFSASPPTMLAFFDSGLARSRLPSTSDLGTTCASQYPTPSCSSASSADKPGVTRTLSISPLGPFAGGASSDSTSADSRLAALVSGAEASPSDSVPQPIADTAKGLLSPSCTPPFRAATGSGPRKIKRTVHVEFLDGTFSTPVVDLAACVWHREDEDWSEAWMTCAQETLHRLLDSSSPPEQVFPGGAAPLESALKLALKLGSTMQSPESARRAEAVGTATRFRDALAETFISDSDLFVAAYATAEFSEAPAASANLGGRDSPYDGNGVRPDGSPAESVDVSSGTASVKCPGAPLENGAATAAAATCTGPGTGAGRRIRLRYFDGCVCAPLYELSGHLWQNNGEGWVSHTRERLLRVMAEMGPGDPSCSPSASVGTPPPSAPAAGGRASAARSQSAASAETAPGPAPAPATLMASRGGSPLDVNGCSGELAPLYQHKHQQHQLKLGNQHQHQHHHQHQHQHPPQHRHQHQHQHHSNRHRPQLQHPALRSVARALHSRTAPLASAILVALKLGPGFAAEAPRYAEAVRRAVRLRDLAASFAVGDDEILDGAYYGAESDIAAVLS</sequence>
<evidence type="ECO:0000313" key="3">
    <source>
        <dbReference type="EMBL" id="KAG5461398.1"/>
    </source>
</evidence>
<organism evidence="3 4">
    <name type="scientific">Olpidium bornovanus</name>
    <dbReference type="NCBI Taxonomy" id="278681"/>
    <lineage>
        <taxon>Eukaryota</taxon>
        <taxon>Fungi</taxon>
        <taxon>Fungi incertae sedis</taxon>
        <taxon>Olpidiomycota</taxon>
        <taxon>Olpidiomycotina</taxon>
        <taxon>Olpidiomycetes</taxon>
        <taxon>Olpidiales</taxon>
        <taxon>Olpidiaceae</taxon>
        <taxon>Olpidium</taxon>
    </lineage>
</organism>
<feature type="region of interest" description="Disordered" evidence="1">
    <location>
        <begin position="556"/>
        <end position="587"/>
    </location>
</feature>
<feature type="region of interest" description="Disordered" evidence="1">
    <location>
        <begin position="389"/>
        <end position="414"/>
    </location>
</feature>
<feature type="signal peptide" evidence="2">
    <location>
        <begin position="1"/>
        <end position="18"/>
    </location>
</feature>
<feature type="region of interest" description="Disordered" evidence="1">
    <location>
        <begin position="663"/>
        <end position="719"/>
    </location>
</feature>
<feature type="chain" id="PRO_5034826091" evidence="2">
    <location>
        <begin position="19"/>
        <end position="866"/>
    </location>
</feature>
<name>A0A8H7ZXL9_9FUNG</name>
<feature type="region of interest" description="Disordered" evidence="1">
    <location>
        <begin position="230"/>
        <end position="279"/>
    </location>
</feature>
<protein>
    <submittedName>
        <fullName evidence="3">Uncharacterized protein</fullName>
    </submittedName>
</protein>
<dbReference type="Proteomes" id="UP000673691">
    <property type="component" value="Unassembled WGS sequence"/>
</dbReference>
<feature type="compositionally biased region" description="Basic residues" evidence="1">
    <location>
        <begin position="753"/>
        <end position="784"/>
    </location>
</feature>
<evidence type="ECO:0000256" key="1">
    <source>
        <dbReference type="SAM" id="MobiDB-lite"/>
    </source>
</evidence>
<gene>
    <name evidence="3" type="ORF">BJ554DRAFT_6417</name>
</gene>
<reference evidence="3 4" key="1">
    <citation type="journal article" name="Sci. Rep.">
        <title>Genome-scale phylogenetic analyses confirm Olpidium as the closest living zoosporic fungus to the non-flagellated, terrestrial fungi.</title>
        <authorList>
            <person name="Chang Y."/>
            <person name="Rochon D."/>
            <person name="Sekimoto S."/>
            <person name="Wang Y."/>
            <person name="Chovatia M."/>
            <person name="Sandor L."/>
            <person name="Salamov A."/>
            <person name="Grigoriev I.V."/>
            <person name="Stajich J.E."/>
            <person name="Spatafora J.W."/>
        </authorList>
    </citation>
    <scope>NUCLEOTIDE SEQUENCE [LARGE SCALE GENOMIC DNA]</scope>
    <source>
        <strain evidence="3">S191</strain>
    </source>
</reference>
<proteinExistence type="predicted"/>
<feature type="compositionally biased region" description="Basic residues" evidence="1">
    <location>
        <begin position="59"/>
        <end position="69"/>
    </location>
</feature>
<dbReference type="EMBL" id="JAEFCI010003723">
    <property type="protein sequence ID" value="KAG5461398.1"/>
    <property type="molecule type" value="Genomic_DNA"/>
</dbReference>
<keyword evidence="4" id="KW-1185">Reference proteome</keyword>
<feature type="region of interest" description="Disordered" evidence="1">
    <location>
        <begin position="59"/>
        <end position="87"/>
    </location>
</feature>
<keyword evidence="2" id="KW-0732">Signal</keyword>
<evidence type="ECO:0000313" key="4">
    <source>
        <dbReference type="Proteomes" id="UP000673691"/>
    </source>
</evidence>
<feature type="region of interest" description="Disordered" evidence="1">
    <location>
        <begin position="740"/>
        <end position="785"/>
    </location>
</feature>